<dbReference type="Proteomes" id="UP000269591">
    <property type="component" value="Unassembled WGS sequence"/>
</dbReference>
<sequence>MATSMLSWISAVHTLTILDLLRDGEDLSLIANVFGDARKTYREVEERAFADKVDELGGRYGLQKNCSLYERLGGSKWQTASTKLPPSSIIRCVVTLPPERLTPANRLDVPGLDVQDYLVYSVEDQLADKLCAIMETHPGGWRSSRMKDLTDVVAYALTQSPSSDGLSAAIANECARRSMEIPQKFKAPNEWKVGYQSFTLKAKTPEEYRPFDQSCSLASKLFDPILKGQAGNKKWNPDTLAWK</sequence>
<dbReference type="EMBL" id="QIBX01000009">
    <property type="protein sequence ID" value="RNL39916.1"/>
    <property type="molecule type" value="Genomic_DNA"/>
</dbReference>
<evidence type="ECO:0000313" key="1">
    <source>
        <dbReference type="EMBL" id="RNL39916.1"/>
    </source>
</evidence>
<dbReference type="InterPro" id="IPR014942">
    <property type="entry name" value="AbiEii"/>
</dbReference>
<dbReference type="RefSeq" id="WP_123208873.1">
    <property type="nucleotide sequence ID" value="NZ_JBHTHO010000009.1"/>
</dbReference>
<gene>
    <name evidence="1" type="ORF">DMP06_06155</name>
</gene>
<accession>A0A3N0AZZ8</accession>
<dbReference type="AlphaFoldDB" id="A0A3N0AZZ8"/>
<evidence type="ECO:0000313" key="2">
    <source>
        <dbReference type="Proteomes" id="UP000269591"/>
    </source>
</evidence>
<dbReference type="Pfam" id="PF08843">
    <property type="entry name" value="AbiEii"/>
    <property type="match status" value="1"/>
</dbReference>
<name>A0A3N0AZZ8_9ACTN</name>
<protein>
    <submittedName>
        <fullName evidence="1">Uncharacterized protein</fullName>
    </submittedName>
</protein>
<reference evidence="2" key="1">
    <citation type="submission" date="2018-05" db="EMBL/GenBank/DDBJ databases">
        <title>Genome Sequencing of selected type strains of the family Eggerthellaceae.</title>
        <authorList>
            <person name="Danylec N."/>
            <person name="Stoll D.A."/>
            <person name="Doetsch A."/>
            <person name="Huch M."/>
        </authorList>
    </citation>
    <scope>NUCLEOTIDE SEQUENCE [LARGE SCALE GENOMIC DNA]</scope>
    <source>
        <strain evidence="2">DSM 24851</strain>
    </source>
</reference>
<proteinExistence type="predicted"/>
<organism evidence="1 2">
    <name type="scientific">Slackia equolifaciens</name>
    <dbReference type="NCBI Taxonomy" id="498718"/>
    <lineage>
        <taxon>Bacteria</taxon>
        <taxon>Bacillati</taxon>
        <taxon>Actinomycetota</taxon>
        <taxon>Coriobacteriia</taxon>
        <taxon>Eggerthellales</taxon>
        <taxon>Eggerthellaceae</taxon>
        <taxon>Slackia</taxon>
    </lineage>
</organism>
<keyword evidence="2" id="KW-1185">Reference proteome</keyword>
<comment type="caution">
    <text evidence="1">The sequence shown here is derived from an EMBL/GenBank/DDBJ whole genome shotgun (WGS) entry which is preliminary data.</text>
</comment>